<proteinExistence type="predicted"/>
<sequence length="162" mass="18228">PAIVQMKIQLKVSIIYKILTIGNIFANVVLAVFYSHIRNHASKMDPVHTPEWHAKASIVLSSMLLSCYLYHTVVPPVIPKYIRFPFLIFLASFYVAVTFVNMRGAFEFTDTTHEDTIQCVYDGNLCSYAQGMSTLTIFALCGTILDLVVVLVTGYENIIFHS</sequence>
<accession>A0A9P6M7W4</accession>
<feature type="transmembrane region" description="Helical" evidence="1">
    <location>
        <begin position="14"/>
        <end position="37"/>
    </location>
</feature>
<protein>
    <submittedName>
        <fullName evidence="2">Uncharacterized protein</fullName>
    </submittedName>
</protein>
<keyword evidence="1" id="KW-0472">Membrane</keyword>
<feature type="transmembrane region" description="Helical" evidence="1">
    <location>
        <begin position="135"/>
        <end position="155"/>
    </location>
</feature>
<reference evidence="2" key="1">
    <citation type="journal article" date="2020" name="Fungal Divers.">
        <title>Resolving the Mortierellaceae phylogeny through synthesis of multi-gene phylogenetics and phylogenomics.</title>
        <authorList>
            <person name="Vandepol N."/>
            <person name="Liber J."/>
            <person name="Desiro A."/>
            <person name="Na H."/>
            <person name="Kennedy M."/>
            <person name="Barry K."/>
            <person name="Grigoriev I.V."/>
            <person name="Miller A.N."/>
            <person name="O'Donnell K."/>
            <person name="Stajich J.E."/>
            <person name="Bonito G."/>
        </authorList>
    </citation>
    <scope>NUCLEOTIDE SEQUENCE</scope>
    <source>
        <strain evidence="2">MES-2147</strain>
    </source>
</reference>
<comment type="caution">
    <text evidence="2">The sequence shown here is derived from an EMBL/GenBank/DDBJ whole genome shotgun (WGS) entry which is preliminary data.</text>
</comment>
<name>A0A9P6M7W4_9FUNG</name>
<feature type="non-terminal residue" evidence="2">
    <location>
        <position position="1"/>
    </location>
</feature>
<keyword evidence="3" id="KW-1185">Reference proteome</keyword>
<evidence type="ECO:0000313" key="2">
    <source>
        <dbReference type="EMBL" id="KAF9971555.1"/>
    </source>
</evidence>
<dbReference type="AlphaFoldDB" id="A0A9P6M7W4"/>
<organism evidence="2 3">
    <name type="scientific">Modicella reniformis</name>
    <dbReference type="NCBI Taxonomy" id="1440133"/>
    <lineage>
        <taxon>Eukaryota</taxon>
        <taxon>Fungi</taxon>
        <taxon>Fungi incertae sedis</taxon>
        <taxon>Mucoromycota</taxon>
        <taxon>Mortierellomycotina</taxon>
        <taxon>Mortierellomycetes</taxon>
        <taxon>Mortierellales</taxon>
        <taxon>Mortierellaceae</taxon>
        <taxon>Modicella</taxon>
    </lineage>
</organism>
<evidence type="ECO:0000313" key="3">
    <source>
        <dbReference type="Proteomes" id="UP000749646"/>
    </source>
</evidence>
<keyword evidence="1" id="KW-0812">Transmembrane</keyword>
<feature type="transmembrane region" description="Helical" evidence="1">
    <location>
        <begin position="82"/>
        <end position="100"/>
    </location>
</feature>
<gene>
    <name evidence="2" type="ORF">BGZ65_010347</name>
</gene>
<dbReference type="Proteomes" id="UP000749646">
    <property type="component" value="Unassembled WGS sequence"/>
</dbReference>
<keyword evidence="1" id="KW-1133">Transmembrane helix</keyword>
<feature type="transmembrane region" description="Helical" evidence="1">
    <location>
        <begin position="52"/>
        <end position="70"/>
    </location>
</feature>
<dbReference type="EMBL" id="JAAAHW010004792">
    <property type="protein sequence ID" value="KAF9971555.1"/>
    <property type="molecule type" value="Genomic_DNA"/>
</dbReference>
<evidence type="ECO:0000256" key="1">
    <source>
        <dbReference type="SAM" id="Phobius"/>
    </source>
</evidence>